<evidence type="ECO:0000256" key="1">
    <source>
        <dbReference type="SAM" id="MobiDB-lite"/>
    </source>
</evidence>
<protein>
    <submittedName>
        <fullName evidence="3">Uncharacterized protein</fullName>
    </submittedName>
</protein>
<feature type="signal peptide" evidence="2">
    <location>
        <begin position="1"/>
        <end position="26"/>
    </location>
</feature>
<sequence length="103" mass="10928">MNTLLKTTTGLLLAGLSLAAPQTAFAQKKPAQAARKPATSANALAAIKESDIKRDVFALAGDHFRGREGGTLDEPEGLRVAGRPDSGHWPAAGRRRRHLFSVV</sequence>
<organism evidence="3 4">
    <name type="scientific">Hymenobacter humi</name>
    <dbReference type="NCBI Taxonomy" id="1411620"/>
    <lineage>
        <taxon>Bacteria</taxon>
        <taxon>Pseudomonadati</taxon>
        <taxon>Bacteroidota</taxon>
        <taxon>Cytophagia</taxon>
        <taxon>Cytophagales</taxon>
        <taxon>Hymenobacteraceae</taxon>
        <taxon>Hymenobacter</taxon>
    </lineage>
</organism>
<reference evidence="4" key="1">
    <citation type="journal article" date="2019" name="Int. J. Syst. Evol. Microbiol.">
        <title>The Global Catalogue of Microorganisms (GCM) 10K type strain sequencing project: providing services to taxonomists for standard genome sequencing and annotation.</title>
        <authorList>
            <consortium name="The Broad Institute Genomics Platform"/>
            <consortium name="The Broad Institute Genome Sequencing Center for Infectious Disease"/>
            <person name="Wu L."/>
            <person name="Ma J."/>
        </authorList>
    </citation>
    <scope>NUCLEOTIDE SEQUENCE [LARGE SCALE GENOMIC DNA]</scope>
    <source>
        <strain evidence="4">JCM 19635</strain>
    </source>
</reference>
<dbReference type="RefSeq" id="WP_380203184.1">
    <property type="nucleotide sequence ID" value="NZ_JBHTEK010000001.1"/>
</dbReference>
<dbReference type="Proteomes" id="UP001596513">
    <property type="component" value="Unassembled WGS sequence"/>
</dbReference>
<evidence type="ECO:0000256" key="2">
    <source>
        <dbReference type="SAM" id="SignalP"/>
    </source>
</evidence>
<keyword evidence="2" id="KW-0732">Signal</keyword>
<keyword evidence="4" id="KW-1185">Reference proteome</keyword>
<evidence type="ECO:0000313" key="4">
    <source>
        <dbReference type="Proteomes" id="UP001596513"/>
    </source>
</evidence>
<dbReference type="EMBL" id="JBHTEK010000001">
    <property type="protein sequence ID" value="MFC7668116.1"/>
    <property type="molecule type" value="Genomic_DNA"/>
</dbReference>
<evidence type="ECO:0000313" key="3">
    <source>
        <dbReference type="EMBL" id="MFC7668116.1"/>
    </source>
</evidence>
<gene>
    <name evidence="3" type="ORF">ACFQT0_12505</name>
</gene>
<comment type="caution">
    <text evidence="3">The sequence shown here is derived from an EMBL/GenBank/DDBJ whole genome shotgun (WGS) entry which is preliminary data.</text>
</comment>
<name>A0ABW2U5L0_9BACT</name>
<accession>A0ABW2U5L0</accession>
<feature type="region of interest" description="Disordered" evidence="1">
    <location>
        <begin position="68"/>
        <end position="92"/>
    </location>
</feature>
<feature type="chain" id="PRO_5047147468" evidence="2">
    <location>
        <begin position="27"/>
        <end position="103"/>
    </location>
</feature>
<proteinExistence type="predicted"/>